<evidence type="ECO:0000256" key="6">
    <source>
        <dbReference type="ARBA" id="ARBA00023136"/>
    </source>
</evidence>
<evidence type="ECO:0000256" key="3">
    <source>
        <dbReference type="ARBA" id="ARBA00022475"/>
    </source>
</evidence>
<name>A0A1H4GCF8_9GAMM</name>
<dbReference type="GO" id="GO:0015416">
    <property type="term" value="F:ABC-type phosphonate transporter activity"/>
    <property type="evidence" value="ECO:0007669"/>
    <property type="project" value="InterPro"/>
</dbReference>
<evidence type="ECO:0000256" key="2">
    <source>
        <dbReference type="ARBA" id="ARBA00022448"/>
    </source>
</evidence>
<dbReference type="InterPro" id="IPR005769">
    <property type="entry name" value="PhnE/PtxC"/>
</dbReference>
<dbReference type="SUPFAM" id="SSF161098">
    <property type="entry name" value="MetI-like"/>
    <property type="match status" value="1"/>
</dbReference>
<dbReference type="PANTHER" id="PTHR30043">
    <property type="entry name" value="PHOSPHONATES TRANSPORT SYSTEM PERMEASE PROTEIN"/>
    <property type="match status" value="1"/>
</dbReference>
<dbReference type="GO" id="GO:0005886">
    <property type="term" value="C:plasma membrane"/>
    <property type="evidence" value="ECO:0007669"/>
    <property type="project" value="UniProtKB-SubCell"/>
</dbReference>
<dbReference type="Gene3D" id="1.10.3720.10">
    <property type="entry name" value="MetI-like"/>
    <property type="match status" value="1"/>
</dbReference>
<evidence type="ECO:0000313" key="10">
    <source>
        <dbReference type="Proteomes" id="UP000199397"/>
    </source>
</evidence>
<keyword evidence="3" id="KW-1003">Cell membrane</keyword>
<keyword evidence="6 7" id="KW-0472">Membrane</keyword>
<evidence type="ECO:0000259" key="8">
    <source>
        <dbReference type="PROSITE" id="PS50928"/>
    </source>
</evidence>
<dbReference type="PROSITE" id="PS50928">
    <property type="entry name" value="ABC_TM1"/>
    <property type="match status" value="1"/>
</dbReference>
<dbReference type="Proteomes" id="UP000199397">
    <property type="component" value="Unassembled WGS sequence"/>
</dbReference>
<dbReference type="InterPro" id="IPR000515">
    <property type="entry name" value="MetI-like"/>
</dbReference>
<protein>
    <submittedName>
        <fullName evidence="9">Phosphonate transport system permease protein</fullName>
    </submittedName>
</protein>
<keyword evidence="5 7" id="KW-1133">Transmembrane helix</keyword>
<evidence type="ECO:0000256" key="7">
    <source>
        <dbReference type="RuleBase" id="RU363032"/>
    </source>
</evidence>
<evidence type="ECO:0000256" key="4">
    <source>
        <dbReference type="ARBA" id="ARBA00022692"/>
    </source>
</evidence>
<keyword evidence="10" id="KW-1185">Reference proteome</keyword>
<comment type="similarity">
    <text evidence="7">Belongs to the binding-protein-dependent transport system permease family.</text>
</comment>
<feature type="domain" description="ABC transmembrane type-1" evidence="8">
    <location>
        <begin position="73"/>
        <end position="253"/>
    </location>
</feature>
<feature type="transmembrane region" description="Helical" evidence="7">
    <location>
        <begin position="79"/>
        <end position="99"/>
    </location>
</feature>
<keyword evidence="2 7" id="KW-0813">Transport</keyword>
<dbReference type="OrthoDB" id="9808005at2"/>
<gene>
    <name evidence="9" type="ORF">SAMN05660964_03355</name>
</gene>
<evidence type="ECO:0000256" key="5">
    <source>
        <dbReference type="ARBA" id="ARBA00022989"/>
    </source>
</evidence>
<dbReference type="CDD" id="cd06261">
    <property type="entry name" value="TM_PBP2"/>
    <property type="match status" value="1"/>
</dbReference>
<dbReference type="PANTHER" id="PTHR30043:SF1">
    <property type="entry name" value="ABC TRANSPORT SYSTEM PERMEASE PROTEIN P69"/>
    <property type="match status" value="1"/>
</dbReference>
<dbReference type="InterPro" id="IPR035906">
    <property type="entry name" value="MetI-like_sf"/>
</dbReference>
<feature type="transmembrane region" description="Helical" evidence="7">
    <location>
        <begin position="238"/>
        <end position="255"/>
    </location>
</feature>
<dbReference type="NCBIfam" id="TIGR01097">
    <property type="entry name" value="PhnE"/>
    <property type="match status" value="1"/>
</dbReference>
<sequence length="273" mass="29796">MLNLRWPTPDGRPPKALWVTALGVLLLLLVSAPLVEFNLWTLVTKADDTVLFVGRMFHQQPEWEYIPQFALKMLETLEIALLATVLATLISLPLGFLAARNATPYPWVGQIVRDVAAFLRALPELVWALVFVSAIGLGPFPGVLAITVVSVGFMARFFADALEVIPAGPVEGVAAHGAGWLQVRSFAMFPQALPDFIGTLLYVLDHNVRAATVLGIVGAGGIGFDLVNAIRYFEFERLIIIILGIYLAVTLIDRFSSYVRGQVIHGGVQRHGN</sequence>
<accession>A0A1H4GCF8</accession>
<dbReference type="STRING" id="525918.SAMN05660964_03355"/>
<dbReference type="AlphaFoldDB" id="A0A1H4GCF8"/>
<dbReference type="RefSeq" id="WP_093070484.1">
    <property type="nucleotide sequence ID" value="NZ_FNQP01000030.1"/>
</dbReference>
<feature type="transmembrane region" description="Helical" evidence="7">
    <location>
        <begin position="125"/>
        <end position="149"/>
    </location>
</feature>
<feature type="transmembrane region" description="Helical" evidence="7">
    <location>
        <begin position="16"/>
        <end position="35"/>
    </location>
</feature>
<comment type="subcellular location">
    <subcellularLocation>
        <location evidence="1 7">Cell membrane</location>
        <topology evidence="1 7">Multi-pass membrane protein</topology>
    </subcellularLocation>
</comment>
<keyword evidence="4 7" id="KW-0812">Transmembrane</keyword>
<feature type="transmembrane region" description="Helical" evidence="7">
    <location>
        <begin position="210"/>
        <end position="232"/>
    </location>
</feature>
<proteinExistence type="inferred from homology"/>
<dbReference type="Pfam" id="PF00528">
    <property type="entry name" value="BPD_transp_1"/>
    <property type="match status" value="1"/>
</dbReference>
<evidence type="ECO:0000256" key="1">
    <source>
        <dbReference type="ARBA" id="ARBA00004651"/>
    </source>
</evidence>
<dbReference type="EMBL" id="FNQP01000030">
    <property type="protein sequence ID" value="SEB06392.1"/>
    <property type="molecule type" value="Genomic_DNA"/>
</dbReference>
<organism evidence="9 10">
    <name type="scientific">Thiothrix caldifontis</name>
    <dbReference type="NCBI Taxonomy" id="525918"/>
    <lineage>
        <taxon>Bacteria</taxon>
        <taxon>Pseudomonadati</taxon>
        <taxon>Pseudomonadota</taxon>
        <taxon>Gammaproteobacteria</taxon>
        <taxon>Thiotrichales</taxon>
        <taxon>Thiotrichaceae</taxon>
        <taxon>Thiothrix</taxon>
    </lineage>
</organism>
<evidence type="ECO:0000313" key="9">
    <source>
        <dbReference type="EMBL" id="SEB06392.1"/>
    </source>
</evidence>
<reference evidence="9 10" key="1">
    <citation type="submission" date="2016-10" db="EMBL/GenBank/DDBJ databases">
        <authorList>
            <person name="de Groot N.N."/>
        </authorList>
    </citation>
    <scope>NUCLEOTIDE SEQUENCE [LARGE SCALE GENOMIC DNA]</scope>
    <source>
        <strain evidence="9 10">DSM 21228</strain>
    </source>
</reference>